<evidence type="ECO:0000313" key="2">
    <source>
        <dbReference type="Proteomes" id="UP000824533"/>
    </source>
</evidence>
<reference evidence="1 2" key="1">
    <citation type="journal article" date="2021" name="Front. Genet.">
        <title>Chromosome-Level Genome Assembly Reveals Significant Gene Expansion in the Toll and IMD Signaling Pathways of Dendrolimus kikuchii.</title>
        <authorList>
            <person name="Zhou J."/>
            <person name="Wu P."/>
            <person name="Xiong Z."/>
            <person name="Liu N."/>
            <person name="Zhao N."/>
            <person name="Ji M."/>
            <person name="Qiu Y."/>
            <person name="Yang B."/>
        </authorList>
    </citation>
    <scope>NUCLEOTIDE SEQUENCE [LARGE SCALE GENOMIC DNA]</scope>
    <source>
        <strain evidence="1">Ann1</strain>
    </source>
</reference>
<proteinExistence type="predicted"/>
<accession>A0ACC1CTZ1</accession>
<keyword evidence="2" id="KW-1185">Reference proteome</keyword>
<sequence>MSYMNDTMNARTRAYPVGDAQAQHPAPSRSIQGLSHYSGRGRRKKLVQEKRWRMCTWNVGSMTGRGAELAATLKRRRMNVACVQETKWKGMKAKEIGEGYKLYYSGRDGKRNGVGVILDSEWKKNVVDVHRVSDRIICVKTIINDSVKNFISAYAPQAGLDEKTKEIFWGDMDTVLVNIPNNEDVFVGGDFNGHVGYMNYDFERIHGGKGFGARRNSEGESLLEMATAYDLAILNTYFKKKDEHLITYKSGNNKTQIDFILTRRNKMNTVKDCKVIPGEPLTSQHRLLVAEYKAIIKKNFNIHKPEPKIKWWLLERMEFKEAFVTRMKDEMGAMNEMSHKTVDECWQSMADYIRKTAISVVGVTKGATKISKETWWWNEEIQGRIKEKKNAFKEWQRNLCGTDIESQLTKTSPYLAELT</sequence>
<protein>
    <submittedName>
        <fullName evidence="1">Uncharacterized protein</fullName>
    </submittedName>
</protein>
<name>A0ACC1CTZ1_9NEOP</name>
<dbReference type="EMBL" id="CM034402">
    <property type="protein sequence ID" value="KAJ0175133.1"/>
    <property type="molecule type" value="Genomic_DNA"/>
</dbReference>
<gene>
    <name evidence="1" type="ORF">K1T71_009274</name>
</gene>
<evidence type="ECO:0000313" key="1">
    <source>
        <dbReference type="EMBL" id="KAJ0175133.1"/>
    </source>
</evidence>
<dbReference type="Proteomes" id="UP000824533">
    <property type="component" value="Linkage Group LG16"/>
</dbReference>
<organism evidence="1 2">
    <name type="scientific">Dendrolimus kikuchii</name>
    <dbReference type="NCBI Taxonomy" id="765133"/>
    <lineage>
        <taxon>Eukaryota</taxon>
        <taxon>Metazoa</taxon>
        <taxon>Ecdysozoa</taxon>
        <taxon>Arthropoda</taxon>
        <taxon>Hexapoda</taxon>
        <taxon>Insecta</taxon>
        <taxon>Pterygota</taxon>
        <taxon>Neoptera</taxon>
        <taxon>Endopterygota</taxon>
        <taxon>Lepidoptera</taxon>
        <taxon>Glossata</taxon>
        <taxon>Ditrysia</taxon>
        <taxon>Bombycoidea</taxon>
        <taxon>Lasiocampidae</taxon>
        <taxon>Dendrolimus</taxon>
    </lineage>
</organism>
<comment type="caution">
    <text evidence="1">The sequence shown here is derived from an EMBL/GenBank/DDBJ whole genome shotgun (WGS) entry which is preliminary data.</text>
</comment>